<sequence length="35" mass="3940">MTGSRRNVHKRGSEPQAAKRDHYLLLMALSARCQG</sequence>
<dbReference type="EMBL" id="FAOZ01000068">
    <property type="protein sequence ID" value="CUU61249.1"/>
    <property type="molecule type" value="Genomic_DNA"/>
</dbReference>
<evidence type="ECO:0000256" key="1">
    <source>
        <dbReference type="SAM" id="MobiDB-lite"/>
    </source>
</evidence>
<feature type="compositionally biased region" description="Basic residues" evidence="1">
    <location>
        <begin position="1"/>
        <end position="10"/>
    </location>
</feature>
<gene>
    <name evidence="2" type="ORF">Ga0074812_1682</name>
</gene>
<organism evidence="2 3">
    <name type="scientific">Parafrankia irregularis</name>
    <dbReference type="NCBI Taxonomy" id="795642"/>
    <lineage>
        <taxon>Bacteria</taxon>
        <taxon>Bacillati</taxon>
        <taxon>Actinomycetota</taxon>
        <taxon>Actinomycetes</taxon>
        <taxon>Frankiales</taxon>
        <taxon>Frankiaceae</taxon>
        <taxon>Parafrankia</taxon>
    </lineage>
</organism>
<feature type="compositionally biased region" description="Basic and acidic residues" evidence="1">
    <location>
        <begin position="11"/>
        <end position="20"/>
    </location>
</feature>
<dbReference type="AlphaFoldDB" id="A0A0S4R070"/>
<name>A0A0S4R070_9ACTN</name>
<evidence type="ECO:0000313" key="3">
    <source>
        <dbReference type="Proteomes" id="UP000198802"/>
    </source>
</evidence>
<protein>
    <submittedName>
        <fullName evidence="2">Uncharacterized protein</fullName>
    </submittedName>
</protein>
<evidence type="ECO:0000313" key="2">
    <source>
        <dbReference type="EMBL" id="CUU61249.1"/>
    </source>
</evidence>
<accession>A0A0S4R070</accession>
<dbReference type="Proteomes" id="UP000198802">
    <property type="component" value="Unassembled WGS sequence"/>
</dbReference>
<keyword evidence="3" id="KW-1185">Reference proteome</keyword>
<reference evidence="3" key="1">
    <citation type="submission" date="2015-11" db="EMBL/GenBank/DDBJ databases">
        <authorList>
            <person name="Varghese N."/>
        </authorList>
    </citation>
    <scope>NUCLEOTIDE SEQUENCE [LARGE SCALE GENOMIC DNA]</scope>
    <source>
        <strain evidence="3">DSM 45899</strain>
    </source>
</reference>
<proteinExistence type="predicted"/>
<feature type="region of interest" description="Disordered" evidence="1">
    <location>
        <begin position="1"/>
        <end position="20"/>
    </location>
</feature>